<evidence type="ECO:0000313" key="1">
    <source>
        <dbReference type="EMBL" id="KKQ74173.1"/>
    </source>
</evidence>
<name>A0A0G0K3A0_9BACT</name>
<protein>
    <submittedName>
        <fullName evidence="1">Uncharacterized protein</fullName>
    </submittedName>
</protein>
<evidence type="ECO:0000313" key="2">
    <source>
        <dbReference type="Proteomes" id="UP000034181"/>
    </source>
</evidence>
<proteinExistence type="predicted"/>
<organism evidence="1 2">
    <name type="scientific">Candidatus Woesebacteria bacterium GW2011_GWB1_38_5b</name>
    <dbReference type="NCBI Taxonomy" id="1618569"/>
    <lineage>
        <taxon>Bacteria</taxon>
        <taxon>Candidatus Woeseibacteriota</taxon>
    </lineage>
</organism>
<comment type="caution">
    <text evidence="1">The sequence shown here is derived from an EMBL/GenBank/DDBJ whole genome shotgun (WGS) entry which is preliminary data.</text>
</comment>
<dbReference type="EMBL" id="LBUZ01000039">
    <property type="protein sequence ID" value="KKQ74173.1"/>
    <property type="molecule type" value="Genomic_DNA"/>
</dbReference>
<accession>A0A0G0K3A0</accession>
<reference evidence="1 2" key="1">
    <citation type="journal article" date="2015" name="Nature">
        <title>rRNA introns, odd ribosomes, and small enigmatic genomes across a large radiation of phyla.</title>
        <authorList>
            <person name="Brown C.T."/>
            <person name="Hug L.A."/>
            <person name="Thomas B.C."/>
            <person name="Sharon I."/>
            <person name="Castelle C.J."/>
            <person name="Singh A."/>
            <person name="Wilkins M.J."/>
            <person name="Williams K.H."/>
            <person name="Banfield J.F."/>
        </authorList>
    </citation>
    <scope>NUCLEOTIDE SEQUENCE [LARGE SCALE GENOMIC DNA]</scope>
</reference>
<dbReference type="Proteomes" id="UP000034181">
    <property type="component" value="Unassembled WGS sequence"/>
</dbReference>
<dbReference type="AlphaFoldDB" id="A0A0G0K3A0"/>
<gene>
    <name evidence="1" type="ORF">US96_C0039G0009</name>
</gene>
<sequence>MSKYLDKVRRGDRVIIRDEKKGAAIAQITALPFFDKESYQKSLKKASGIFSSEAHPEWKTKKGVMAWLNKSRLADDRKF</sequence>